<dbReference type="AlphaFoldDB" id="D3B6M1"/>
<evidence type="ECO:0000256" key="10">
    <source>
        <dbReference type="SAM" id="Phobius"/>
    </source>
</evidence>
<dbReference type="InParanoid" id="D3B6M1"/>
<name>D3B6M1_HETP5</name>
<sequence length="284" mass="33398">MAANFWDSTHWKSWILDKSKLEYSNAKDKQYITHTELKRLKIHYCKCKKRIYLYQFIYLLINFDFLVIHLLGSTLKIRQRAIATAIVYFKRFYLKNSFIDCEPRLIATTCLYLSSKVEECITQAKKCAIKMKEIDPSYNFTMNDILECEFYVLEELNFELIIYHPYKSLPAYLQNCGLDCLDSVWGIVNDSYKTDVSLLYPPYVIALGCIYLVAFIKKKDLKQWFSDLNVDMKEIWDVAKELLDYYEFDRVLITPAEAPEAIYAKLPIRVTSTTPPVPTPPARK</sequence>
<dbReference type="InterPro" id="IPR043198">
    <property type="entry name" value="Cyclin/Ssn8"/>
</dbReference>
<feature type="domain" description="Cyclin-like" evidence="11">
    <location>
        <begin position="167"/>
        <end position="244"/>
    </location>
</feature>
<keyword evidence="5 9" id="KW-0195">Cyclin</keyword>
<dbReference type="STRING" id="670386.D3B6M1"/>
<dbReference type="GO" id="GO:0006357">
    <property type="term" value="P:regulation of transcription by RNA polymerase II"/>
    <property type="evidence" value="ECO:0007669"/>
    <property type="project" value="InterPro"/>
</dbReference>
<dbReference type="GO" id="GO:0005634">
    <property type="term" value="C:nucleus"/>
    <property type="evidence" value="ECO:0007669"/>
    <property type="project" value="UniProtKB-SubCell"/>
</dbReference>
<dbReference type="CDD" id="cd20514">
    <property type="entry name" value="CYCLIN_CCNC_rpt2"/>
    <property type="match status" value="1"/>
</dbReference>
<evidence type="ECO:0000256" key="8">
    <source>
        <dbReference type="ARBA" id="ARBA00023242"/>
    </source>
</evidence>
<accession>D3B6M1</accession>
<feature type="domain" description="Cyclin-like" evidence="11">
    <location>
        <begin position="66"/>
        <end position="154"/>
    </location>
</feature>
<dbReference type="Pfam" id="PF00134">
    <property type="entry name" value="Cyclin_N"/>
    <property type="match status" value="1"/>
</dbReference>
<dbReference type="PIRSF" id="PIRSF028758">
    <property type="entry name" value="Cyclin, C/H/G types"/>
    <property type="match status" value="1"/>
</dbReference>
<keyword evidence="6" id="KW-0010">Activator</keyword>
<keyword evidence="4" id="KW-0805">Transcription regulation</keyword>
<feature type="transmembrane region" description="Helical" evidence="10">
    <location>
        <begin position="198"/>
        <end position="216"/>
    </location>
</feature>
<evidence type="ECO:0000256" key="9">
    <source>
        <dbReference type="RuleBase" id="RU000383"/>
    </source>
</evidence>
<feature type="transmembrane region" description="Helical" evidence="10">
    <location>
        <begin position="51"/>
        <end position="71"/>
    </location>
</feature>
<evidence type="ECO:0000259" key="11">
    <source>
        <dbReference type="SMART" id="SM00385"/>
    </source>
</evidence>
<dbReference type="Proteomes" id="UP000001396">
    <property type="component" value="Unassembled WGS sequence"/>
</dbReference>
<keyword evidence="10" id="KW-1133">Transmembrane helix</keyword>
<keyword evidence="10" id="KW-0812">Transmembrane</keyword>
<keyword evidence="7" id="KW-0804">Transcription</keyword>
<dbReference type="EMBL" id="ADBJ01000017">
    <property type="protein sequence ID" value="EFA82991.1"/>
    <property type="molecule type" value="Genomic_DNA"/>
</dbReference>
<dbReference type="GeneID" id="31359257"/>
<reference evidence="12 13" key="1">
    <citation type="journal article" date="2011" name="Genome Res.">
        <title>Phylogeny-wide analysis of social amoeba genomes highlights ancient origins for complex intercellular communication.</title>
        <authorList>
            <person name="Heidel A.J."/>
            <person name="Lawal H.M."/>
            <person name="Felder M."/>
            <person name="Schilde C."/>
            <person name="Helps N.R."/>
            <person name="Tunggal B."/>
            <person name="Rivero F."/>
            <person name="John U."/>
            <person name="Schleicher M."/>
            <person name="Eichinger L."/>
            <person name="Platzer M."/>
            <person name="Noegel A.A."/>
            <person name="Schaap P."/>
            <person name="Gloeckner G."/>
        </authorList>
    </citation>
    <scope>NUCLEOTIDE SEQUENCE [LARGE SCALE GENOMIC DNA]</scope>
    <source>
        <strain evidence="13">ATCC 26659 / Pp 5 / PN500</strain>
    </source>
</reference>
<dbReference type="InterPro" id="IPR006671">
    <property type="entry name" value="Cyclin_N"/>
</dbReference>
<dbReference type="InterPro" id="IPR013763">
    <property type="entry name" value="Cyclin-like_dom"/>
</dbReference>
<comment type="caution">
    <text evidence="12">The sequence shown here is derived from an EMBL/GenBank/DDBJ whole genome shotgun (WGS) entry which is preliminary data.</text>
</comment>
<evidence type="ECO:0000256" key="2">
    <source>
        <dbReference type="ARBA" id="ARBA00008638"/>
    </source>
</evidence>
<dbReference type="GO" id="GO:0016538">
    <property type="term" value="F:cyclin-dependent protein serine/threonine kinase regulator activity"/>
    <property type="evidence" value="ECO:0007669"/>
    <property type="project" value="InterPro"/>
</dbReference>
<dbReference type="SMART" id="SM00385">
    <property type="entry name" value="CYCLIN"/>
    <property type="match status" value="2"/>
</dbReference>
<dbReference type="Gene3D" id="1.10.472.10">
    <property type="entry name" value="Cyclin-like"/>
    <property type="match status" value="2"/>
</dbReference>
<evidence type="ECO:0000256" key="3">
    <source>
        <dbReference type="ARBA" id="ARBA00022491"/>
    </source>
</evidence>
<keyword evidence="3" id="KW-0678">Repressor</keyword>
<evidence type="ECO:0000313" key="13">
    <source>
        <dbReference type="Proteomes" id="UP000001396"/>
    </source>
</evidence>
<evidence type="ECO:0000256" key="1">
    <source>
        <dbReference type="ARBA" id="ARBA00004123"/>
    </source>
</evidence>
<dbReference type="FunFam" id="1.10.472.10:FF:000076">
    <property type="entry name" value="RNA polymerase II holoenzyme cyclin-like subunit"/>
    <property type="match status" value="1"/>
</dbReference>
<evidence type="ECO:0000256" key="5">
    <source>
        <dbReference type="ARBA" id="ARBA00023127"/>
    </source>
</evidence>
<evidence type="ECO:0000256" key="6">
    <source>
        <dbReference type="ARBA" id="ARBA00023159"/>
    </source>
</evidence>
<dbReference type="FunCoup" id="D3B6M1">
    <property type="interactions" value="556"/>
</dbReference>
<gene>
    <name evidence="12" type="primary">cycC</name>
    <name evidence="12" type="ORF">PPL_03770</name>
</gene>
<keyword evidence="13" id="KW-1185">Reference proteome</keyword>
<dbReference type="InterPro" id="IPR036915">
    <property type="entry name" value="Cyclin-like_sf"/>
</dbReference>
<dbReference type="CDD" id="cd20513">
    <property type="entry name" value="CYCLIN_CCNC_rpt1"/>
    <property type="match status" value="1"/>
</dbReference>
<comment type="subcellular location">
    <subcellularLocation>
        <location evidence="1">Nucleus</location>
    </subcellularLocation>
</comment>
<evidence type="ECO:0000256" key="4">
    <source>
        <dbReference type="ARBA" id="ARBA00023015"/>
    </source>
</evidence>
<dbReference type="RefSeq" id="XP_020435108.1">
    <property type="nucleotide sequence ID" value="XM_020574694.1"/>
</dbReference>
<organism evidence="12 13">
    <name type="scientific">Heterostelium pallidum (strain ATCC 26659 / Pp 5 / PN500)</name>
    <name type="common">Cellular slime mold</name>
    <name type="synonym">Polysphondylium pallidum</name>
    <dbReference type="NCBI Taxonomy" id="670386"/>
    <lineage>
        <taxon>Eukaryota</taxon>
        <taxon>Amoebozoa</taxon>
        <taxon>Evosea</taxon>
        <taxon>Eumycetozoa</taxon>
        <taxon>Dictyostelia</taxon>
        <taxon>Acytosteliales</taxon>
        <taxon>Acytosteliaceae</taxon>
        <taxon>Heterostelium</taxon>
    </lineage>
</organism>
<dbReference type="SUPFAM" id="SSF47954">
    <property type="entry name" value="Cyclin-like"/>
    <property type="match status" value="2"/>
</dbReference>
<dbReference type="PANTHER" id="PTHR10026">
    <property type="entry name" value="CYCLIN"/>
    <property type="match status" value="1"/>
</dbReference>
<proteinExistence type="inferred from homology"/>
<comment type="similarity">
    <text evidence="2">Belongs to the cyclin family. Cyclin C subfamily.</text>
</comment>
<dbReference type="OMA" id="CLLHPPH"/>
<evidence type="ECO:0000313" key="12">
    <source>
        <dbReference type="EMBL" id="EFA82991.1"/>
    </source>
</evidence>
<keyword evidence="10" id="KW-0472">Membrane</keyword>
<protein>
    <submittedName>
        <fullName evidence="12">Cyclin</fullName>
    </submittedName>
</protein>
<evidence type="ECO:0000256" key="7">
    <source>
        <dbReference type="ARBA" id="ARBA00023163"/>
    </source>
</evidence>
<keyword evidence="8" id="KW-0539">Nucleus</keyword>